<dbReference type="AlphaFoldDB" id="A0A4S4KH90"/>
<feature type="compositionally biased region" description="Basic and acidic residues" evidence="1">
    <location>
        <begin position="192"/>
        <end position="203"/>
    </location>
</feature>
<organism evidence="2 3">
    <name type="scientific">Hermanssonia centrifuga</name>
    <dbReference type="NCBI Taxonomy" id="98765"/>
    <lineage>
        <taxon>Eukaryota</taxon>
        <taxon>Fungi</taxon>
        <taxon>Dikarya</taxon>
        <taxon>Basidiomycota</taxon>
        <taxon>Agaricomycotina</taxon>
        <taxon>Agaricomycetes</taxon>
        <taxon>Polyporales</taxon>
        <taxon>Meruliaceae</taxon>
        <taxon>Hermanssonia</taxon>
    </lineage>
</organism>
<protein>
    <submittedName>
        <fullName evidence="2">Uncharacterized protein</fullName>
    </submittedName>
</protein>
<gene>
    <name evidence="2" type="ORF">EW026_g4401</name>
</gene>
<feature type="region of interest" description="Disordered" evidence="1">
    <location>
        <begin position="184"/>
        <end position="234"/>
    </location>
</feature>
<evidence type="ECO:0000256" key="1">
    <source>
        <dbReference type="SAM" id="MobiDB-lite"/>
    </source>
</evidence>
<comment type="caution">
    <text evidence="2">The sequence shown here is derived from an EMBL/GenBank/DDBJ whole genome shotgun (WGS) entry which is preliminary data.</text>
</comment>
<evidence type="ECO:0000313" key="2">
    <source>
        <dbReference type="EMBL" id="THG97631.1"/>
    </source>
</evidence>
<accession>A0A4S4KH90</accession>
<proteinExistence type="predicted"/>
<reference evidence="2 3" key="1">
    <citation type="submission" date="2019-02" db="EMBL/GenBank/DDBJ databases">
        <title>Genome sequencing of the rare red list fungi Phlebia centrifuga.</title>
        <authorList>
            <person name="Buettner E."/>
            <person name="Kellner H."/>
        </authorList>
    </citation>
    <scope>NUCLEOTIDE SEQUENCE [LARGE SCALE GENOMIC DNA]</scope>
    <source>
        <strain evidence="2 3">DSM 108282</strain>
    </source>
</reference>
<sequence>MSECAKEKTWEPGKVLLMNLHKIYGQRDDKEGAKKEITALFTNKNLASKDIVKYAERFHTLGRLTGYDNGLLIDKLREVLPCDMRLVLAGKDESALLTEWTKFLDVLLNINKIVNPEKSRGTVFSKGGSDDHQTPMDIDSTERSKGKGKNKDKQVANATADKKKFCHICKKTSHNTDDCYQLANNSNKKPKAKYESMGHDNRAGENGSQASRNFKAKKTHMMGVEITGDKGETP</sequence>
<dbReference type="Proteomes" id="UP000309038">
    <property type="component" value="Unassembled WGS sequence"/>
</dbReference>
<evidence type="ECO:0000313" key="3">
    <source>
        <dbReference type="Proteomes" id="UP000309038"/>
    </source>
</evidence>
<feature type="compositionally biased region" description="Basic and acidic residues" evidence="1">
    <location>
        <begin position="128"/>
        <end position="154"/>
    </location>
</feature>
<dbReference type="EMBL" id="SGPJ01000157">
    <property type="protein sequence ID" value="THG97631.1"/>
    <property type="molecule type" value="Genomic_DNA"/>
</dbReference>
<name>A0A4S4KH90_9APHY</name>
<keyword evidence="3" id="KW-1185">Reference proteome</keyword>
<feature type="region of interest" description="Disordered" evidence="1">
    <location>
        <begin position="119"/>
        <end position="156"/>
    </location>
</feature>